<feature type="non-terminal residue" evidence="2">
    <location>
        <position position="79"/>
    </location>
</feature>
<protein>
    <submittedName>
        <fullName evidence="2">Uncharacterized protein</fullName>
    </submittedName>
</protein>
<feature type="compositionally biased region" description="Basic residues" evidence="1">
    <location>
        <begin position="69"/>
        <end position="79"/>
    </location>
</feature>
<feature type="non-terminal residue" evidence="2">
    <location>
        <position position="1"/>
    </location>
</feature>
<name>A0A147BIJ1_IXORI</name>
<feature type="region of interest" description="Disordered" evidence="1">
    <location>
        <begin position="47"/>
        <end position="79"/>
    </location>
</feature>
<dbReference type="EMBL" id="GEGO01004833">
    <property type="protein sequence ID" value="JAR90571.1"/>
    <property type="molecule type" value="Transcribed_RNA"/>
</dbReference>
<feature type="compositionally biased region" description="Basic and acidic residues" evidence="1">
    <location>
        <begin position="50"/>
        <end position="68"/>
    </location>
</feature>
<evidence type="ECO:0000313" key="2">
    <source>
        <dbReference type="EMBL" id="JAR90571.1"/>
    </source>
</evidence>
<organism evidence="2">
    <name type="scientific">Ixodes ricinus</name>
    <name type="common">Common tick</name>
    <name type="synonym">Acarus ricinus</name>
    <dbReference type="NCBI Taxonomy" id="34613"/>
    <lineage>
        <taxon>Eukaryota</taxon>
        <taxon>Metazoa</taxon>
        <taxon>Ecdysozoa</taxon>
        <taxon>Arthropoda</taxon>
        <taxon>Chelicerata</taxon>
        <taxon>Arachnida</taxon>
        <taxon>Acari</taxon>
        <taxon>Parasitiformes</taxon>
        <taxon>Ixodida</taxon>
        <taxon>Ixodoidea</taxon>
        <taxon>Ixodidae</taxon>
        <taxon>Ixodinae</taxon>
        <taxon>Ixodes</taxon>
    </lineage>
</organism>
<reference evidence="2" key="1">
    <citation type="journal article" date="2018" name="PLoS Negl. Trop. Dis.">
        <title>Sialome diversity of ticks revealed by RNAseq of single tick salivary glands.</title>
        <authorList>
            <person name="Perner J."/>
            <person name="Kropackova S."/>
            <person name="Kopacek P."/>
            <person name="Ribeiro J.M."/>
        </authorList>
    </citation>
    <scope>NUCLEOTIDE SEQUENCE</scope>
    <source>
        <strain evidence="2">Siblings of single egg batch collected in Ceske Budejovice</strain>
        <tissue evidence="2">Salivary glands</tissue>
    </source>
</reference>
<accession>A0A147BIJ1</accession>
<evidence type="ECO:0000256" key="1">
    <source>
        <dbReference type="SAM" id="MobiDB-lite"/>
    </source>
</evidence>
<sequence length="79" mass="9394">IIRNQDKTMLEQQVRRRCEWPRRIRRHSLDQTGKKGSRMRQILGAYISGPEKKNDKEGEKSAEKEGRQRVRRVRFAATS</sequence>
<dbReference type="AlphaFoldDB" id="A0A147BIJ1"/>
<proteinExistence type="predicted"/>